<accession>A0ABM7PD94</accession>
<dbReference type="PANTHER" id="PTHR33525">
    <property type="match status" value="1"/>
</dbReference>
<dbReference type="PANTHER" id="PTHR33525:SF3">
    <property type="entry name" value="RIBONUCLEASE Y"/>
    <property type="match status" value="1"/>
</dbReference>
<dbReference type="InterPro" id="IPR003607">
    <property type="entry name" value="HD/PDEase_dom"/>
</dbReference>
<feature type="domain" description="HDOD" evidence="1">
    <location>
        <begin position="68"/>
        <end position="263"/>
    </location>
</feature>
<dbReference type="InterPro" id="IPR006675">
    <property type="entry name" value="HDIG_dom"/>
</dbReference>
<dbReference type="SUPFAM" id="SSF109604">
    <property type="entry name" value="HD-domain/PDEase-like"/>
    <property type="match status" value="1"/>
</dbReference>
<dbReference type="RefSeq" id="WP_236891431.1">
    <property type="nucleotide sequence ID" value="NZ_AP024488.1"/>
</dbReference>
<dbReference type="Proteomes" id="UP001320148">
    <property type="component" value="Chromosome"/>
</dbReference>
<gene>
    <name evidence="2" type="ORF">DSLASN_07850</name>
</gene>
<dbReference type="InterPro" id="IPR052340">
    <property type="entry name" value="RNase_Y/CdgJ"/>
</dbReference>
<dbReference type="NCBIfam" id="TIGR00277">
    <property type="entry name" value="HDIG"/>
    <property type="match status" value="1"/>
</dbReference>
<dbReference type="EMBL" id="AP024488">
    <property type="protein sequence ID" value="BCS95153.1"/>
    <property type="molecule type" value="Genomic_DNA"/>
</dbReference>
<dbReference type="Gene3D" id="1.10.3210.10">
    <property type="entry name" value="Hypothetical protein af1432"/>
    <property type="match status" value="1"/>
</dbReference>
<dbReference type="CDD" id="cd00077">
    <property type="entry name" value="HDc"/>
    <property type="match status" value="1"/>
</dbReference>
<dbReference type="SMART" id="SM00471">
    <property type="entry name" value="HDc"/>
    <property type="match status" value="1"/>
</dbReference>
<evidence type="ECO:0000313" key="3">
    <source>
        <dbReference type="Proteomes" id="UP001320148"/>
    </source>
</evidence>
<evidence type="ECO:0000259" key="1">
    <source>
        <dbReference type="PROSITE" id="PS51833"/>
    </source>
</evidence>
<keyword evidence="3" id="KW-1185">Reference proteome</keyword>
<dbReference type="Pfam" id="PF08668">
    <property type="entry name" value="HDOD"/>
    <property type="match status" value="1"/>
</dbReference>
<evidence type="ECO:0000313" key="2">
    <source>
        <dbReference type="EMBL" id="BCS95153.1"/>
    </source>
</evidence>
<organism evidence="2 3">
    <name type="scientific">Desulfoluna limicola</name>
    <dbReference type="NCBI Taxonomy" id="2810562"/>
    <lineage>
        <taxon>Bacteria</taxon>
        <taxon>Pseudomonadati</taxon>
        <taxon>Thermodesulfobacteriota</taxon>
        <taxon>Desulfobacteria</taxon>
        <taxon>Desulfobacterales</taxon>
        <taxon>Desulfolunaceae</taxon>
        <taxon>Desulfoluna</taxon>
    </lineage>
</organism>
<protein>
    <recommendedName>
        <fullName evidence="1">HDOD domain-containing protein</fullName>
    </recommendedName>
</protein>
<proteinExistence type="predicted"/>
<name>A0ABM7PD94_9BACT</name>
<sequence length="329" mass="36570">MNLTCAQCSKAHQINDDVVYQIYQKKLLCTGCGAAIAIEPAILNEEELNAFSSGDALRQEVVNNLQKLYPMPHILIKARSLLTGEENFKELEHLLNTDPALAGRVLKVANSSFYGMSGKVSSIQMAATVLGSNTLLQIITLLGQSKMLGRNLKGYRREAGNLWKHSLAVAICAKLIEEIFQPRNGEDAFLAGLMHDAGKIILDDYVLERQPLFKRYRMLTRAHITAAETKILEFTHADIGCELCRKWNLPENLATAIRYHHSPAESGGNRLAYILNLANHMAKDITLAPEEPSTLPAEALEFLSVTEIGLKELSRKAAEAFEYLEEDTY</sequence>
<reference evidence="2 3" key="1">
    <citation type="submission" date="2021-02" db="EMBL/GenBank/DDBJ databases">
        <title>Complete genome of Desulfoluna sp. strain ASN36.</title>
        <authorList>
            <person name="Takahashi A."/>
            <person name="Kojima H."/>
            <person name="Fukui M."/>
        </authorList>
    </citation>
    <scope>NUCLEOTIDE SEQUENCE [LARGE SCALE GENOMIC DNA]</scope>
    <source>
        <strain evidence="2 3">ASN36</strain>
    </source>
</reference>
<dbReference type="InterPro" id="IPR013976">
    <property type="entry name" value="HDOD"/>
</dbReference>
<dbReference type="PROSITE" id="PS51833">
    <property type="entry name" value="HDOD"/>
    <property type="match status" value="1"/>
</dbReference>